<dbReference type="SMART" id="SM00131">
    <property type="entry name" value="KU"/>
    <property type="match status" value="2"/>
</dbReference>
<dbReference type="CDD" id="cd00109">
    <property type="entry name" value="Kunitz-type"/>
    <property type="match status" value="1"/>
</dbReference>
<evidence type="ECO:0000256" key="2">
    <source>
        <dbReference type="ARBA" id="ARBA00022900"/>
    </source>
</evidence>
<evidence type="ECO:0000256" key="3">
    <source>
        <dbReference type="ARBA" id="ARBA00023157"/>
    </source>
</evidence>
<dbReference type="PROSITE" id="PS00280">
    <property type="entry name" value="BPTI_KUNITZ_1"/>
    <property type="match status" value="1"/>
</dbReference>
<dbReference type="PANTHER" id="PTHR10083:SF374">
    <property type="entry name" value="BPTI_KUNITZ INHIBITOR DOMAIN-CONTAINING PROTEIN"/>
    <property type="match status" value="1"/>
</dbReference>
<dbReference type="InterPro" id="IPR020901">
    <property type="entry name" value="Prtase_inh_Kunz-CS"/>
</dbReference>
<evidence type="ECO:0000313" key="5">
    <source>
        <dbReference type="EMBL" id="VDM42938.1"/>
    </source>
</evidence>
<evidence type="ECO:0000259" key="4">
    <source>
        <dbReference type="PROSITE" id="PS50279"/>
    </source>
</evidence>
<dbReference type="Pfam" id="PF00014">
    <property type="entry name" value="Kunitz_BPTI"/>
    <property type="match status" value="2"/>
</dbReference>
<dbReference type="PANTHER" id="PTHR10083">
    <property type="entry name" value="KUNITZ-TYPE PROTEASE INHIBITOR-RELATED"/>
    <property type="match status" value="1"/>
</dbReference>
<dbReference type="EMBL" id="UYWY01020924">
    <property type="protein sequence ID" value="VDM42938.1"/>
    <property type="molecule type" value="Genomic_DNA"/>
</dbReference>
<dbReference type="Proteomes" id="UP000050794">
    <property type="component" value="Unassembled WGS sequence"/>
</dbReference>
<sequence length="187" mass="21034">MVSVILRRGSTFRTDKNNCFDCCIPFFLKSPLARDKGTEGCDQPQPGTYFYYDGRAGLCQPFYYVGCGGTKNRFESAEKCKSACGGARDDHKPMTIKRCKSKTLAARGNNGEYVKCGSCPEGYRIFSEYLCALPYDAGKFGLEEPMQSRFFYNSKFGNCMLFTYFGTKGNANNFLNYYDCAAFCKHS</sequence>
<keyword evidence="6" id="KW-1185">Reference proteome</keyword>
<name>A0A183USZ8_TOXCA</name>
<dbReference type="AlphaFoldDB" id="A0A183USZ8"/>
<dbReference type="WBParaSite" id="TCNE_0001161801-mRNA-1">
    <property type="protein sequence ID" value="TCNE_0001161801-mRNA-1"/>
    <property type="gene ID" value="TCNE_0001161801"/>
</dbReference>
<gene>
    <name evidence="5" type="ORF">TCNE_LOCUS11617</name>
</gene>
<organism evidence="6 7">
    <name type="scientific">Toxocara canis</name>
    <name type="common">Canine roundworm</name>
    <dbReference type="NCBI Taxonomy" id="6265"/>
    <lineage>
        <taxon>Eukaryota</taxon>
        <taxon>Metazoa</taxon>
        <taxon>Ecdysozoa</taxon>
        <taxon>Nematoda</taxon>
        <taxon>Chromadorea</taxon>
        <taxon>Rhabditida</taxon>
        <taxon>Spirurina</taxon>
        <taxon>Ascaridomorpha</taxon>
        <taxon>Ascaridoidea</taxon>
        <taxon>Toxocaridae</taxon>
        <taxon>Toxocara</taxon>
    </lineage>
</organism>
<dbReference type="Gene3D" id="4.10.410.10">
    <property type="entry name" value="Pancreatic trypsin inhibitor Kunitz domain"/>
    <property type="match status" value="2"/>
</dbReference>
<accession>A0A183USZ8</accession>
<feature type="domain" description="BPTI/Kunitz inhibitor" evidence="4">
    <location>
        <begin position="131"/>
        <end position="184"/>
    </location>
</feature>
<dbReference type="SUPFAM" id="SSF57362">
    <property type="entry name" value="BPTI-like"/>
    <property type="match status" value="2"/>
</dbReference>
<reference evidence="7" key="1">
    <citation type="submission" date="2016-06" db="UniProtKB">
        <authorList>
            <consortium name="WormBaseParasite"/>
        </authorList>
    </citation>
    <scope>IDENTIFICATION</scope>
</reference>
<keyword evidence="2" id="KW-0722">Serine protease inhibitor</keyword>
<dbReference type="GO" id="GO:0004867">
    <property type="term" value="F:serine-type endopeptidase inhibitor activity"/>
    <property type="evidence" value="ECO:0007669"/>
    <property type="project" value="UniProtKB-KW"/>
</dbReference>
<protein>
    <submittedName>
        <fullName evidence="7">Kunitz/Bovine pancreatic trypsin inhibitor domain protein</fullName>
    </submittedName>
</protein>
<evidence type="ECO:0000313" key="6">
    <source>
        <dbReference type="Proteomes" id="UP000050794"/>
    </source>
</evidence>
<dbReference type="InterPro" id="IPR036880">
    <property type="entry name" value="Kunitz_BPTI_sf"/>
</dbReference>
<dbReference type="PROSITE" id="PS50279">
    <property type="entry name" value="BPTI_KUNITZ_2"/>
    <property type="match status" value="2"/>
</dbReference>
<dbReference type="InterPro" id="IPR002223">
    <property type="entry name" value="Kunitz_BPTI"/>
</dbReference>
<dbReference type="GO" id="GO:0005615">
    <property type="term" value="C:extracellular space"/>
    <property type="evidence" value="ECO:0007669"/>
    <property type="project" value="TreeGrafter"/>
</dbReference>
<evidence type="ECO:0000313" key="7">
    <source>
        <dbReference type="WBParaSite" id="TCNE_0001161801-mRNA-1"/>
    </source>
</evidence>
<proteinExistence type="predicted"/>
<evidence type="ECO:0000256" key="1">
    <source>
        <dbReference type="ARBA" id="ARBA00022690"/>
    </source>
</evidence>
<feature type="domain" description="BPTI/Kunitz inhibitor" evidence="4">
    <location>
        <begin position="30"/>
        <end position="84"/>
    </location>
</feature>
<keyword evidence="1" id="KW-0646">Protease inhibitor</keyword>
<reference evidence="5 6" key="2">
    <citation type="submission" date="2018-11" db="EMBL/GenBank/DDBJ databases">
        <authorList>
            <consortium name="Pathogen Informatics"/>
        </authorList>
    </citation>
    <scope>NUCLEOTIDE SEQUENCE [LARGE SCALE GENOMIC DNA]</scope>
</reference>
<keyword evidence="3" id="KW-1015">Disulfide bond</keyword>
<dbReference type="InterPro" id="IPR050098">
    <property type="entry name" value="TFPI/VKTCI-like"/>
</dbReference>